<feature type="repeat" description="WD" evidence="4">
    <location>
        <begin position="68"/>
        <end position="103"/>
    </location>
</feature>
<dbReference type="InterPro" id="IPR015943">
    <property type="entry name" value="WD40/YVTN_repeat-like_dom_sf"/>
</dbReference>
<comment type="caution">
    <text evidence="6">The sequence shown here is derived from an EMBL/GenBank/DDBJ whole genome shotgun (WGS) entry which is preliminary data.</text>
</comment>
<protein>
    <recommendedName>
        <fullName evidence="1">WD repeat-containing protein 89</fullName>
    </recommendedName>
</protein>
<dbReference type="PANTHER" id="PTHR22889">
    <property type="entry name" value="WD REPEAT-CONTAINING PROTEIN 89"/>
    <property type="match status" value="1"/>
</dbReference>
<name>A0AAN8JZI2_PATCE</name>
<keyword evidence="7" id="KW-1185">Reference proteome</keyword>
<keyword evidence="2 4" id="KW-0853">WD repeat</keyword>
<dbReference type="Proteomes" id="UP001347796">
    <property type="component" value="Unassembled WGS sequence"/>
</dbReference>
<dbReference type="Pfam" id="PF00400">
    <property type="entry name" value="WD40"/>
    <property type="match status" value="2"/>
</dbReference>
<reference evidence="6 7" key="1">
    <citation type="submission" date="2024-01" db="EMBL/GenBank/DDBJ databases">
        <title>The genome of the rayed Mediterranean limpet Patella caerulea (Linnaeus, 1758).</title>
        <authorList>
            <person name="Anh-Thu Weber A."/>
            <person name="Halstead-Nussloch G."/>
        </authorList>
    </citation>
    <scope>NUCLEOTIDE SEQUENCE [LARGE SCALE GENOMIC DNA]</scope>
    <source>
        <strain evidence="6">AATW-2023a</strain>
        <tissue evidence="6">Whole specimen</tissue>
    </source>
</reference>
<dbReference type="AlphaFoldDB" id="A0AAN8JZI2"/>
<sequence>MENLAKLLGQLHLTHKSSISLAKTEPEYILAIAAQNQSEDNSSLIAATSSNYSIRLYNKTTLAGARQIQGHNNVITGISFGKEDPNILLSCSRDKTVKCWDLRCKPENEAQQFQGKTDVGFGSVDISCNDRLICAGTDVDFNKDAYLIFWDRRKAAFLGSYSESFDNEIVQVCFHPSKTDHVASGASDGLVCIFNLTETDEDDALITTLNTESFVARIGWCGVDNENIYCITDVDTYHSWDAFEGDLLKEVLDFKDKLKGEDSIDYLIDVILTEDNTQQIIAAGNKTGTIKLLDISSKRTEVISTLSKGHTEIVRCIYYNNKNGTLITGGEDSLLCLWSSDPVTTASSIQRKGKLKMKQTPSRKSQPYSR</sequence>
<dbReference type="PROSITE" id="PS50082">
    <property type="entry name" value="WD_REPEATS_2"/>
    <property type="match status" value="2"/>
</dbReference>
<dbReference type="PANTHER" id="PTHR22889:SF0">
    <property type="entry name" value="WD REPEAT-CONTAINING PROTEIN 89"/>
    <property type="match status" value="1"/>
</dbReference>
<dbReference type="Gene3D" id="2.130.10.10">
    <property type="entry name" value="YVTN repeat-like/Quinoprotein amine dehydrogenase"/>
    <property type="match status" value="2"/>
</dbReference>
<keyword evidence="3" id="KW-0677">Repeat</keyword>
<evidence type="ECO:0000256" key="3">
    <source>
        <dbReference type="ARBA" id="ARBA00022737"/>
    </source>
</evidence>
<dbReference type="PROSITE" id="PS50294">
    <property type="entry name" value="WD_REPEATS_REGION"/>
    <property type="match status" value="2"/>
</dbReference>
<evidence type="ECO:0000256" key="1">
    <source>
        <dbReference type="ARBA" id="ARBA00021125"/>
    </source>
</evidence>
<evidence type="ECO:0000256" key="5">
    <source>
        <dbReference type="SAM" id="MobiDB-lite"/>
    </source>
</evidence>
<organism evidence="6 7">
    <name type="scientific">Patella caerulea</name>
    <name type="common">Rayed Mediterranean limpet</name>
    <dbReference type="NCBI Taxonomy" id="87958"/>
    <lineage>
        <taxon>Eukaryota</taxon>
        <taxon>Metazoa</taxon>
        <taxon>Spiralia</taxon>
        <taxon>Lophotrochozoa</taxon>
        <taxon>Mollusca</taxon>
        <taxon>Gastropoda</taxon>
        <taxon>Patellogastropoda</taxon>
        <taxon>Patelloidea</taxon>
        <taxon>Patellidae</taxon>
        <taxon>Patella</taxon>
    </lineage>
</organism>
<evidence type="ECO:0000256" key="4">
    <source>
        <dbReference type="PROSITE-ProRule" id="PRU00221"/>
    </source>
</evidence>
<dbReference type="EMBL" id="JAZGQO010000006">
    <property type="protein sequence ID" value="KAK6185452.1"/>
    <property type="molecule type" value="Genomic_DNA"/>
</dbReference>
<accession>A0AAN8JZI2</accession>
<gene>
    <name evidence="6" type="ORF">SNE40_007682</name>
</gene>
<dbReference type="SMART" id="SM00320">
    <property type="entry name" value="WD40"/>
    <property type="match status" value="4"/>
</dbReference>
<evidence type="ECO:0000256" key="2">
    <source>
        <dbReference type="ARBA" id="ARBA00022574"/>
    </source>
</evidence>
<dbReference type="InterPro" id="IPR036322">
    <property type="entry name" value="WD40_repeat_dom_sf"/>
</dbReference>
<feature type="region of interest" description="Disordered" evidence="5">
    <location>
        <begin position="349"/>
        <end position="370"/>
    </location>
</feature>
<proteinExistence type="predicted"/>
<dbReference type="InterPro" id="IPR001680">
    <property type="entry name" value="WD40_rpt"/>
</dbReference>
<dbReference type="InterPro" id="IPR039328">
    <property type="entry name" value="WDR89"/>
</dbReference>
<feature type="repeat" description="WD" evidence="4">
    <location>
        <begin position="307"/>
        <end position="339"/>
    </location>
</feature>
<dbReference type="SUPFAM" id="SSF50978">
    <property type="entry name" value="WD40 repeat-like"/>
    <property type="match status" value="1"/>
</dbReference>
<evidence type="ECO:0000313" key="6">
    <source>
        <dbReference type="EMBL" id="KAK6185452.1"/>
    </source>
</evidence>
<feature type="compositionally biased region" description="Polar residues" evidence="5">
    <location>
        <begin position="359"/>
        <end position="370"/>
    </location>
</feature>
<evidence type="ECO:0000313" key="7">
    <source>
        <dbReference type="Proteomes" id="UP001347796"/>
    </source>
</evidence>